<keyword evidence="3" id="KW-1185">Reference proteome</keyword>
<dbReference type="Proteomes" id="UP000036270">
    <property type="component" value="Unassembled WGS sequence"/>
</dbReference>
<reference evidence="2 3" key="1">
    <citation type="submission" date="2014-12" db="EMBL/GenBank/DDBJ databases">
        <title>Reclassification of Actinobacillus muris as Muribacter muris.</title>
        <authorList>
            <person name="Christensen H."/>
            <person name="Nicklas W."/>
            <person name="Bisgaard M."/>
        </authorList>
    </citation>
    <scope>NUCLEOTIDE SEQUENCE [LARGE SCALE GENOMIC DNA]</scope>
    <source>
        <strain evidence="2 3">Ackerman80-443D</strain>
    </source>
</reference>
<comment type="caution">
    <text evidence="2">The sequence shown here is derived from an EMBL/GenBank/DDBJ whole genome shotgun (WGS) entry which is preliminary data.</text>
</comment>
<protein>
    <recommendedName>
        <fullName evidence="4">Pseudouridine synthase</fullName>
    </recommendedName>
</protein>
<accession>A0A0J5P841</accession>
<dbReference type="AlphaFoldDB" id="A0A0J5P841"/>
<keyword evidence="1" id="KW-0732">Signal</keyword>
<feature type="signal peptide" evidence="1">
    <location>
        <begin position="1"/>
        <end position="17"/>
    </location>
</feature>
<name>A0A0J5P841_9PAST</name>
<feature type="chain" id="PRO_5005262806" description="Pseudouridine synthase" evidence="1">
    <location>
        <begin position="18"/>
        <end position="153"/>
    </location>
</feature>
<sequence>MKKSLVALAFLSASVFASSEPQVSQTIPQNAPVLRFGVVDTSNKIAQEVGLTYSIANKHHELCWTAFNLPFQMQNKVVEVFISPKAAQFTSAGATVAYSKDKKTHTITTMMPNRQETVGKCWRFDKNDPLGKYKVDIRVDDIIFPTQTFELVK</sequence>
<dbReference type="PATRIC" id="fig|67855.3.peg.811"/>
<evidence type="ECO:0000313" key="3">
    <source>
        <dbReference type="Proteomes" id="UP000036270"/>
    </source>
</evidence>
<proteinExistence type="predicted"/>
<evidence type="ECO:0008006" key="4">
    <source>
        <dbReference type="Google" id="ProtNLM"/>
    </source>
</evidence>
<dbReference type="RefSeq" id="WP_047976656.1">
    <property type="nucleotide sequence ID" value="NZ_JWIZ01000024.1"/>
</dbReference>
<dbReference type="STRING" id="67855.RO21_04765"/>
<dbReference type="EMBL" id="JWIZ01000024">
    <property type="protein sequence ID" value="KMK51664.1"/>
    <property type="molecule type" value="Genomic_DNA"/>
</dbReference>
<evidence type="ECO:0000256" key="1">
    <source>
        <dbReference type="SAM" id="SignalP"/>
    </source>
</evidence>
<gene>
    <name evidence="2" type="ORF">RO21_04765</name>
</gene>
<evidence type="ECO:0000313" key="2">
    <source>
        <dbReference type="EMBL" id="KMK51664.1"/>
    </source>
</evidence>
<organism evidence="2 3">
    <name type="scientific">Muribacter muris</name>
    <dbReference type="NCBI Taxonomy" id="67855"/>
    <lineage>
        <taxon>Bacteria</taxon>
        <taxon>Pseudomonadati</taxon>
        <taxon>Pseudomonadota</taxon>
        <taxon>Gammaproteobacteria</taxon>
        <taxon>Pasteurellales</taxon>
        <taxon>Pasteurellaceae</taxon>
        <taxon>Muribacter</taxon>
    </lineage>
</organism>